<sequence>MNLYQRFLMSKVPIMTQKDQVNPSDVIASHQRSVPVDPFKIAKDLGIAVFFDYGMDKNIAGKIKRVKSKEIIDGFQIFINAKDAPSRQRFTLAHEIAHYVLHRDLIGDEVVDSALYRSPLGDQLETQANRLAAEILLPAQAVRAQVSVATSLGALAEYFKVSEAALRIRLQEIGL</sequence>
<gene>
    <name evidence="2" type="ORF">CHU95_10150</name>
</gene>
<dbReference type="PANTHER" id="PTHR43236:SF2">
    <property type="entry name" value="BLL0069 PROTEIN"/>
    <property type="match status" value="1"/>
</dbReference>
<comment type="caution">
    <text evidence="2">The sequence shown here is derived from an EMBL/GenBank/DDBJ whole genome shotgun (WGS) entry which is preliminary data.</text>
</comment>
<dbReference type="EMBL" id="NOXU01000027">
    <property type="protein sequence ID" value="OYQ34930.1"/>
    <property type="molecule type" value="Genomic_DNA"/>
</dbReference>
<proteinExistence type="predicted"/>
<evidence type="ECO:0000313" key="2">
    <source>
        <dbReference type="EMBL" id="OYQ34930.1"/>
    </source>
</evidence>
<protein>
    <recommendedName>
        <fullName evidence="1">IrrE N-terminal-like domain-containing protein</fullName>
    </recommendedName>
</protein>
<dbReference type="InterPro" id="IPR010359">
    <property type="entry name" value="IrrE_HExxH"/>
</dbReference>
<feature type="domain" description="IrrE N-terminal-like" evidence="1">
    <location>
        <begin position="42"/>
        <end position="170"/>
    </location>
</feature>
<dbReference type="Gene3D" id="1.10.10.2910">
    <property type="match status" value="1"/>
</dbReference>
<dbReference type="AlphaFoldDB" id="A0A255Z2P6"/>
<accession>A0A255Z2P6</accession>
<dbReference type="Proteomes" id="UP000216998">
    <property type="component" value="Unassembled WGS sequence"/>
</dbReference>
<reference evidence="2 3" key="1">
    <citation type="submission" date="2017-07" db="EMBL/GenBank/DDBJ databases">
        <title>Niveispirillum cyanobacteriorum sp. nov., isolated from cyanobacterial aggregates in a eutrophic lake.</title>
        <authorList>
            <person name="Cai H."/>
        </authorList>
    </citation>
    <scope>NUCLEOTIDE SEQUENCE [LARGE SCALE GENOMIC DNA]</scope>
    <source>
        <strain evidence="3">TH1-14</strain>
    </source>
</reference>
<dbReference type="Pfam" id="PF06114">
    <property type="entry name" value="Peptidase_M78"/>
    <property type="match status" value="1"/>
</dbReference>
<dbReference type="PANTHER" id="PTHR43236">
    <property type="entry name" value="ANTITOXIN HIGA1"/>
    <property type="match status" value="1"/>
</dbReference>
<evidence type="ECO:0000259" key="1">
    <source>
        <dbReference type="Pfam" id="PF06114"/>
    </source>
</evidence>
<keyword evidence="3" id="KW-1185">Reference proteome</keyword>
<organism evidence="2 3">
    <name type="scientific">Niveispirillum lacus</name>
    <dbReference type="NCBI Taxonomy" id="1981099"/>
    <lineage>
        <taxon>Bacteria</taxon>
        <taxon>Pseudomonadati</taxon>
        <taxon>Pseudomonadota</taxon>
        <taxon>Alphaproteobacteria</taxon>
        <taxon>Rhodospirillales</taxon>
        <taxon>Azospirillaceae</taxon>
        <taxon>Niveispirillum</taxon>
    </lineage>
</organism>
<name>A0A255Z2P6_9PROT</name>
<dbReference type="InterPro" id="IPR052345">
    <property type="entry name" value="Rad_response_metalloprotease"/>
</dbReference>
<evidence type="ECO:0000313" key="3">
    <source>
        <dbReference type="Proteomes" id="UP000216998"/>
    </source>
</evidence>
<dbReference type="OrthoDB" id="9794834at2"/>